<dbReference type="Proteomes" id="UP000030686">
    <property type="component" value="Unassembled WGS sequence"/>
</dbReference>
<feature type="region of interest" description="Disordered" evidence="1">
    <location>
        <begin position="1"/>
        <end position="22"/>
    </location>
</feature>
<evidence type="ECO:0000313" key="3">
    <source>
        <dbReference type="Proteomes" id="UP000030686"/>
    </source>
</evidence>
<dbReference type="OrthoDB" id="4295457at2759"/>
<evidence type="ECO:0000313" key="2">
    <source>
        <dbReference type="EMBL" id="CDM37498.1"/>
    </source>
</evidence>
<reference evidence="2" key="1">
    <citation type="journal article" date="2014" name="Nat. Commun.">
        <title>Multiple recent horizontal transfers of a large genomic region in cheese making fungi.</title>
        <authorList>
            <person name="Cheeseman K."/>
            <person name="Ropars J."/>
            <person name="Renault P."/>
            <person name="Dupont J."/>
            <person name="Gouzy J."/>
            <person name="Branca A."/>
            <person name="Abraham A.L."/>
            <person name="Ceppi M."/>
            <person name="Conseiller E."/>
            <person name="Debuchy R."/>
            <person name="Malagnac F."/>
            <person name="Goarin A."/>
            <person name="Silar P."/>
            <person name="Lacoste S."/>
            <person name="Sallet E."/>
            <person name="Bensimon A."/>
            <person name="Giraud T."/>
            <person name="Brygoo Y."/>
        </authorList>
    </citation>
    <scope>NUCLEOTIDE SEQUENCE [LARGE SCALE GENOMIC DNA]</scope>
    <source>
        <strain evidence="2">FM164</strain>
    </source>
</reference>
<protein>
    <submittedName>
        <fullName evidence="2">Uncharacterized protein</fullName>
    </submittedName>
</protein>
<accession>W6QKY2</accession>
<dbReference type="EMBL" id="HG792020">
    <property type="protein sequence ID" value="CDM37498.1"/>
    <property type="molecule type" value="Genomic_DNA"/>
</dbReference>
<keyword evidence="3" id="KW-1185">Reference proteome</keyword>
<proteinExistence type="predicted"/>
<sequence length="104" mass="11450">MSHSAVPSSLHPKTTTFGPSGSATSPSLLVGMEVLCMQAPSGDHCEGLPTVGSFVLYKMEPLLKEKEDLDIWMLSHVRYARDRSALALFARCCWHCLNEVDISR</sequence>
<organism evidence="2 3">
    <name type="scientific">Penicillium roqueforti (strain FM164)</name>
    <dbReference type="NCBI Taxonomy" id="1365484"/>
    <lineage>
        <taxon>Eukaryota</taxon>
        <taxon>Fungi</taxon>
        <taxon>Dikarya</taxon>
        <taxon>Ascomycota</taxon>
        <taxon>Pezizomycotina</taxon>
        <taxon>Eurotiomycetes</taxon>
        <taxon>Eurotiomycetidae</taxon>
        <taxon>Eurotiales</taxon>
        <taxon>Aspergillaceae</taxon>
        <taxon>Penicillium</taxon>
    </lineage>
</organism>
<gene>
    <name evidence="2" type="ORF">PROQFM164_S06g000460</name>
</gene>
<evidence type="ECO:0000256" key="1">
    <source>
        <dbReference type="SAM" id="MobiDB-lite"/>
    </source>
</evidence>
<name>W6QKY2_PENRF</name>
<dbReference type="AlphaFoldDB" id="W6QKY2"/>